<dbReference type="Proteomes" id="UP000887575">
    <property type="component" value="Unassembled WGS sequence"/>
</dbReference>
<dbReference type="WBParaSite" id="MBELARI_LOCUS11138">
    <property type="protein sequence ID" value="MBELARI_LOCUS11138"/>
    <property type="gene ID" value="MBELARI_LOCUS11138"/>
</dbReference>
<organism evidence="2 3">
    <name type="scientific">Mesorhabditis belari</name>
    <dbReference type="NCBI Taxonomy" id="2138241"/>
    <lineage>
        <taxon>Eukaryota</taxon>
        <taxon>Metazoa</taxon>
        <taxon>Ecdysozoa</taxon>
        <taxon>Nematoda</taxon>
        <taxon>Chromadorea</taxon>
        <taxon>Rhabditida</taxon>
        <taxon>Rhabditina</taxon>
        <taxon>Rhabditomorpha</taxon>
        <taxon>Rhabditoidea</taxon>
        <taxon>Rhabditidae</taxon>
        <taxon>Mesorhabditinae</taxon>
        <taxon>Mesorhabditis</taxon>
    </lineage>
</organism>
<reference evidence="3" key="1">
    <citation type="submission" date="2024-02" db="UniProtKB">
        <authorList>
            <consortium name="WormBaseParasite"/>
        </authorList>
    </citation>
    <scope>IDENTIFICATION</scope>
</reference>
<evidence type="ECO:0000256" key="1">
    <source>
        <dbReference type="SAM" id="MobiDB-lite"/>
    </source>
</evidence>
<protein>
    <submittedName>
        <fullName evidence="3">Uncharacterized protein</fullName>
    </submittedName>
</protein>
<keyword evidence="2" id="KW-1185">Reference proteome</keyword>
<proteinExistence type="predicted"/>
<feature type="region of interest" description="Disordered" evidence="1">
    <location>
        <begin position="54"/>
        <end position="125"/>
    </location>
</feature>
<sequence>MTSSPCEVVSLRFSYAFLSRRVPRRLSTLASSSPRPPSPPSPKCLCDAWIHDTSLSDGSTRRTARDSACSSTGRRSRPSRASSSSSPQPDRGNRSCCHSSPSPSPSWSPSPSSLLIEDSSLKLVY</sequence>
<evidence type="ECO:0000313" key="2">
    <source>
        <dbReference type="Proteomes" id="UP000887575"/>
    </source>
</evidence>
<name>A0AAF3EB29_9BILA</name>
<evidence type="ECO:0000313" key="3">
    <source>
        <dbReference type="WBParaSite" id="MBELARI_LOCUS11138"/>
    </source>
</evidence>
<accession>A0AAF3EB29</accession>
<dbReference type="AlphaFoldDB" id="A0AAF3EB29"/>